<reference evidence="1 2" key="1">
    <citation type="submission" date="2023-12" db="EMBL/GenBank/DDBJ databases">
        <title>Genomic sequences of Capnocytophaga and Parvimonas strains.</title>
        <authorList>
            <person name="Watt R.M."/>
            <person name="Wang M."/>
            <person name="Yang T."/>
            <person name="Tong W.M."/>
        </authorList>
    </citation>
    <scope>NUCLEOTIDE SEQUENCE [LARGE SCALE GENOMIC DNA]</scope>
    <source>
        <strain evidence="1 2">CCUG 13096</strain>
    </source>
</reference>
<sequence length="236" mass="27832">MKRLDFIQKIGLATVGLPLLSSFELSKESLSVADQEEREKLDLNLYKEMEGKDYIIKPNGNIIHSMSKGDPSVYYEIINEYPYYQIYREFYPDDYLKCKQHILDNVNFGKSIYYDKNGKLTIVNEDKKFGKIKIDFIMKFLERNGMIDLKTGKGWYDLTDLSFSYDLSFDMIEGEKFWIVTKKYGVRYDSKIHGISKHIPPTYLPITWYIDGETGQVYTEEEFENRNKSPKTTHTF</sequence>
<protein>
    <recommendedName>
        <fullName evidence="3">Tat pathway signal sequence domain protein</fullName>
    </recommendedName>
</protein>
<evidence type="ECO:0008006" key="3">
    <source>
        <dbReference type="Google" id="ProtNLM"/>
    </source>
</evidence>
<evidence type="ECO:0000313" key="2">
    <source>
        <dbReference type="Proteomes" id="UP001311730"/>
    </source>
</evidence>
<dbReference type="EMBL" id="JAYKBW010000008">
    <property type="protein sequence ID" value="MEB3075152.1"/>
    <property type="molecule type" value="Genomic_DNA"/>
</dbReference>
<organism evidence="1 2">
    <name type="scientific">Capnocytophaga gingivalis</name>
    <dbReference type="NCBI Taxonomy" id="1017"/>
    <lineage>
        <taxon>Bacteria</taxon>
        <taxon>Pseudomonadati</taxon>
        <taxon>Bacteroidota</taxon>
        <taxon>Flavobacteriia</taxon>
        <taxon>Flavobacteriales</taxon>
        <taxon>Flavobacteriaceae</taxon>
        <taxon>Capnocytophaga</taxon>
    </lineage>
</organism>
<keyword evidence="2" id="KW-1185">Reference proteome</keyword>
<comment type="caution">
    <text evidence="1">The sequence shown here is derived from an EMBL/GenBank/DDBJ whole genome shotgun (WGS) entry which is preliminary data.</text>
</comment>
<evidence type="ECO:0000313" key="1">
    <source>
        <dbReference type="EMBL" id="MEB3075152.1"/>
    </source>
</evidence>
<proteinExistence type="predicted"/>
<accession>A0ABU5Z854</accession>
<dbReference type="RefSeq" id="WP_323983420.1">
    <property type="nucleotide sequence ID" value="NZ_JAYKBW010000008.1"/>
</dbReference>
<dbReference type="Proteomes" id="UP001311730">
    <property type="component" value="Unassembled WGS sequence"/>
</dbReference>
<gene>
    <name evidence="1" type="ORF">VJJ08_07570</name>
</gene>
<name>A0ABU5Z854_9FLAO</name>